<proteinExistence type="predicted"/>
<dbReference type="RefSeq" id="WP_020914184.1">
    <property type="nucleotide sequence ID" value="NC_011566.1"/>
</dbReference>
<gene>
    <name evidence="1" type="ordered locus">swp_4187</name>
</gene>
<dbReference type="PROSITE" id="PS51257">
    <property type="entry name" value="PROKAR_LIPOPROTEIN"/>
    <property type="match status" value="1"/>
</dbReference>
<organism evidence="1 2">
    <name type="scientific">Shewanella piezotolerans (strain WP3 / JCM 13877)</name>
    <dbReference type="NCBI Taxonomy" id="225849"/>
    <lineage>
        <taxon>Bacteria</taxon>
        <taxon>Pseudomonadati</taxon>
        <taxon>Pseudomonadota</taxon>
        <taxon>Gammaproteobacteria</taxon>
        <taxon>Alteromonadales</taxon>
        <taxon>Shewanellaceae</taxon>
        <taxon>Shewanella</taxon>
    </lineage>
</organism>
<dbReference type="AlphaFoldDB" id="B8CT70"/>
<evidence type="ECO:0000313" key="1">
    <source>
        <dbReference type="EMBL" id="ACJ30846.1"/>
    </source>
</evidence>
<dbReference type="EMBL" id="CP000472">
    <property type="protein sequence ID" value="ACJ30846.1"/>
    <property type="molecule type" value="Genomic_DNA"/>
</dbReference>
<reference evidence="1 2" key="1">
    <citation type="journal article" date="2008" name="PLoS ONE">
        <title>Environmental adaptation: genomic analysis of the piezotolerant and psychrotolerant deep-sea iron reducing bacterium Shewanella piezotolerans WP3.</title>
        <authorList>
            <person name="Wang F."/>
            <person name="Wang J."/>
            <person name="Jian H."/>
            <person name="Zhang B."/>
            <person name="Li S."/>
            <person name="Wang F."/>
            <person name="Zeng X."/>
            <person name="Gao L."/>
            <person name="Bartlett D.H."/>
            <person name="Yu J."/>
            <person name="Hu S."/>
            <person name="Xiao X."/>
        </authorList>
    </citation>
    <scope>NUCLEOTIDE SEQUENCE [LARGE SCALE GENOMIC DNA]</scope>
    <source>
        <strain evidence="2">WP3 / JCM 13877</strain>
    </source>
</reference>
<keyword evidence="2" id="KW-1185">Reference proteome</keyword>
<name>B8CT70_SHEPW</name>
<accession>B8CT70</accession>
<dbReference type="Proteomes" id="UP000000753">
    <property type="component" value="Chromosome"/>
</dbReference>
<sequence>MPKVISLSILIFFLSACSTHQSKGYVKHVDNRITLKENSQLYVKVPDGTALMIGKVEASAANVDHAGILYPAVTPVDFFASVITHAAITESIKNDKKNRAQDIADRVTIPYRSFVKDIPNQALVSQLEDIALSRGFKLASYSDSHSDSDFILDITPIYLLNQKQDTLILRTQFLVYQKKDQHVTGKKRKVFYQNQIEVLSSKLPIESPEKYWLANNGETLIKTMRRLLSKTLALGAIQISSNDNSIKSTNKQNFRYDDGDKIAFERASIISDDCKHVVIHTLRGWLKSIPIERLKSQYTCKSALEANIETAIIN</sequence>
<evidence type="ECO:0000313" key="2">
    <source>
        <dbReference type="Proteomes" id="UP000000753"/>
    </source>
</evidence>
<dbReference type="eggNOG" id="ENOG5032SEE">
    <property type="taxonomic scope" value="Bacteria"/>
</dbReference>
<dbReference type="HOGENOM" id="CLU_885342_0_0_6"/>
<dbReference type="OrthoDB" id="6879518at2"/>
<protein>
    <recommendedName>
        <fullName evidence="3">Lipoprotein</fullName>
    </recommendedName>
</protein>
<evidence type="ECO:0008006" key="3">
    <source>
        <dbReference type="Google" id="ProtNLM"/>
    </source>
</evidence>
<dbReference type="KEGG" id="swp:swp_4187"/>